<evidence type="ECO:0000256" key="4">
    <source>
        <dbReference type="ARBA" id="ARBA00023136"/>
    </source>
</evidence>
<keyword evidence="2 5" id="KW-0812">Transmembrane</keyword>
<name>A0A512D042_9MICO</name>
<feature type="transmembrane region" description="Helical" evidence="5">
    <location>
        <begin position="63"/>
        <end position="87"/>
    </location>
</feature>
<organism evidence="6 7">
    <name type="scientific">Terrabacter aerolatus</name>
    <dbReference type="NCBI Taxonomy" id="422442"/>
    <lineage>
        <taxon>Bacteria</taxon>
        <taxon>Bacillati</taxon>
        <taxon>Actinomycetota</taxon>
        <taxon>Actinomycetes</taxon>
        <taxon>Micrococcales</taxon>
        <taxon>Intrasporangiaceae</taxon>
        <taxon>Terrabacter</taxon>
    </lineage>
</organism>
<evidence type="ECO:0000313" key="6">
    <source>
        <dbReference type="EMBL" id="GEO29630.1"/>
    </source>
</evidence>
<proteinExistence type="predicted"/>
<dbReference type="RefSeq" id="WP_147064861.1">
    <property type="nucleotide sequence ID" value="NZ_BAAARO010000002.1"/>
</dbReference>
<dbReference type="InterPro" id="IPR036640">
    <property type="entry name" value="ABC1_TM_sf"/>
</dbReference>
<feature type="transmembrane region" description="Helical" evidence="5">
    <location>
        <begin position="158"/>
        <end position="175"/>
    </location>
</feature>
<comment type="caution">
    <text evidence="6">The sequence shown here is derived from an EMBL/GenBank/DDBJ whole genome shotgun (WGS) entry which is preliminary data.</text>
</comment>
<keyword evidence="4 5" id="KW-0472">Membrane</keyword>
<feature type="transmembrane region" description="Helical" evidence="5">
    <location>
        <begin position="252"/>
        <end position="270"/>
    </location>
</feature>
<dbReference type="Gene3D" id="1.20.1560.10">
    <property type="entry name" value="ABC transporter type 1, transmembrane domain"/>
    <property type="match status" value="1"/>
</dbReference>
<accession>A0A512D042</accession>
<protein>
    <submittedName>
        <fullName evidence="6">Uncharacterized protein</fullName>
    </submittedName>
</protein>
<keyword evidence="7" id="KW-1185">Reference proteome</keyword>
<evidence type="ECO:0000256" key="5">
    <source>
        <dbReference type="SAM" id="Phobius"/>
    </source>
</evidence>
<dbReference type="SUPFAM" id="SSF90123">
    <property type="entry name" value="ABC transporter transmembrane region"/>
    <property type="match status" value="1"/>
</dbReference>
<evidence type="ECO:0000256" key="1">
    <source>
        <dbReference type="ARBA" id="ARBA00004651"/>
    </source>
</evidence>
<reference evidence="6 7" key="1">
    <citation type="submission" date="2019-07" db="EMBL/GenBank/DDBJ databases">
        <title>Whole genome shotgun sequence of Terrabacter aerolatus NBRC 106305.</title>
        <authorList>
            <person name="Hosoyama A."/>
            <person name="Uohara A."/>
            <person name="Ohji S."/>
            <person name="Ichikawa N."/>
        </authorList>
    </citation>
    <scope>NUCLEOTIDE SEQUENCE [LARGE SCALE GENOMIC DNA]</scope>
    <source>
        <strain evidence="6 7">NBRC 106305</strain>
    </source>
</reference>
<keyword evidence="3 5" id="KW-1133">Transmembrane helix</keyword>
<dbReference type="EMBL" id="BJYX01000005">
    <property type="protein sequence ID" value="GEO29630.1"/>
    <property type="molecule type" value="Genomic_DNA"/>
</dbReference>
<comment type="subcellular location">
    <subcellularLocation>
        <location evidence="1">Cell membrane</location>
        <topology evidence="1">Multi-pass membrane protein</topology>
    </subcellularLocation>
</comment>
<dbReference type="Proteomes" id="UP000321534">
    <property type="component" value="Unassembled WGS sequence"/>
</dbReference>
<dbReference type="GO" id="GO:0005886">
    <property type="term" value="C:plasma membrane"/>
    <property type="evidence" value="ECO:0007669"/>
    <property type="project" value="UniProtKB-SubCell"/>
</dbReference>
<evidence type="ECO:0000256" key="2">
    <source>
        <dbReference type="ARBA" id="ARBA00022692"/>
    </source>
</evidence>
<sequence length="278" mass="29197">MSTLWRRVRLWLVLGLAAAPWLAAAGLVISVLAAVLAPLATLGVGRVVDGLGTADAERVTSGLWLVGAGIVVAVLQSVSWPLVWSFVEDLGERYAHDHVLRVVAGIPTVAHHEVPEMADRVALVRRHARHLGNAGLRLSTDLSALVGTVTLAGVLASIAWWLTLLLPAALLPAWASGRAFRARMDAERDNAQAIRVADRLQDIARDPATGIEVRCSGAPATLLAAQDTSLDQRLSAVAAAARRTRALASLSRLAWIAVLAVCLVGVFGLVRSGSLGVG</sequence>
<evidence type="ECO:0000256" key="3">
    <source>
        <dbReference type="ARBA" id="ARBA00022989"/>
    </source>
</evidence>
<dbReference type="AlphaFoldDB" id="A0A512D042"/>
<dbReference type="GO" id="GO:0005524">
    <property type="term" value="F:ATP binding"/>
    <property type="evidence" value="ECO:0007669"/>
    <property type="project" value="InterPro"/>
</dbReference>
<gene>
    <name evidence="6" type="ORF">TAE01_14400</name>
</gene>
<evidence type="ECO:0000313" key="7">
    <source>
        <dbReference type="Proteomes" id="UP000321534"/>
    </source>
</evidence>